<proteinExistence type="predicted"/>
<evidence type="ECO:0000256" key="1">
    <source>
        <dbReference type="SAM" id="MobiDB-lite"/>
    </source>
</evidence>
<evidence type="ECO:0000313" key="3">
    <source>
        <dbReference type="EMBL" id="ONM47373.1"/>
    </source>
</evidence>
<protein>
    <recommendedName>
        <fullName evidence="2">DUF4822 domain-containing protein</fullName>
    </recommendedName>
</protein>
<dbReference type="Pfam" id="PF16103">
    <property type="entry name" value="DUF4822"/>
    <property type="match status" value="1"/>
</dbReference>
<dbReference type="AlphaFoldDB" id="A0A1V2TCY7"/>
<evidence type="ECO:0000313" key="4">
    <source>
        <dbReference type="Proteomes" id="UP000188836"/>
    </source>
</evidence>
<dbReference type="Gene3D" id="2.40.128.540">
    <property type="entry name" value="Domain of unknown function DUF4822"/>
    <property type="match status" value="1"/>
</dbReference>
<feature type="compositionally biased region" description="Polar residues" evidence="1">
    <location>
        <begin position="61"/>
        <end position="78"/>
    </location>
</feature>
<organism evidence="3 4">
    <name type="scientific">Nocardia donostiensis</name>
    <dbReference type="NCBI Taxonomy" id="1538463"/>
    <lineage>
        <taxon>Bacteria</taxon>
        <taxon>Bacillati</taxon>
        <taxon>Actinomycetota</taxon>
        <taxon>Actinomycetes</taxon>
        <taxon>Mycobacteriales</taxon>
        <taxon>Nocardiaceae</taxon>
        <taxon>Nocardia</taxon>
    </lineage>
</organism>
<sequence length="78" mass="8485">MPWETTSAMDSQGASMPLTGPEVSNYVGFAYFKPDGTFTMFNLDDSPKMHDDRSVTPDGATRNTVAKTMRESNSSVAT</sequence>
<dbReference type="InterPro" id="IPR032247">
    <property type="entry name" value="DUF4822"/>
</dbReference>
<dbReference type="Proteomes" id="UP000188836">
    <property type="component" value="Unassembled WGS sequence"/>
</dbReference>
<gene>
    <name evidence="3" type="ORF">B0T46_17450</name>
</gene>
<feature type="domain" description="DUF4822" evidence="2">
    <location>
        <begin position="2"/>
        <end position="70"/>
    </location>
</feature>
<comment type="caution">
    <text evidence="3">The sequence shown here is derived from an EMBL/GenBank/DDBJ whole genome shotgun (WGS) entry which is preliminary data.</text>
</comment>
<name>A0A1V2TCY7_9NOCA</name>
<evidence type="ECO:0000259" key="2">
    <source>
        <dbReference type="Pfam" id="PF16103"/>
    </source>
</evidence>
<reference evidence="3 4" key="1">
    <citation type="journal article" date="2016" name="Antonie Van Leeuwenhoek">
        <title>Nocardia donostiensis sp. nov., isolated from human respiratory specimens.</title>
        <authorList>
            <person name="Ercibengoa M."/>
            <person name="Bell M."/>
            <person name="Marimon J.M."/>
            <person name="Humrighouse B."/>
            <person name="Klenk H.P."/>
            <person name="Potter G."/>
            <person name="Perez-Trallero E."/>
        </authorList>
    </citation>
    <scope>NUCLEOTIDE SEQUENCE [LARGE SCALE GENOMIC DNA]</scope>
    <source>
        <strain evidence="3 4">X1655</strain>
    </source>
</reference>
<keyword evidence="4" id="KW-1185">Reference proteome</keyword>
<accession>A0A1V2TCY7</accession>
<feature type="region of interest" description="Disordered" evidence="1">
    <location>
        <begin position="47"/>
        <end position="78"/>
    </location>
</feature>
<dbReference type="EMBL" id="MUMY01000015">
    <property type="protein sequence ID" value="ONM47373.1"/>
    <property type="molecule type" value="Genomic_DNA"/>
</dbReference>